<keyword evidence="3" id="KW-1185">Reference proteome</keyword>
<organism evidence="2 3">
    <name type="scientific">Daphnia magna</name>
    <dbReference type="NCBI Taxonomy" id="35525"/>
    <lineage>
        <taxon>Eukaryota</taxon>
        <taxon>Metazoa</taxon>
        <taxon>Ecdysozoa</taxon>
        <taxon>Arthropoda</taxon>
        <taxon>Crustacea</taxon>
        <taxon>Branchiopoda</taxon>
        <taxon>Diplostraca</taxon>
        <taxon>Cladocera</taxon>
        <taxon>Anomopoda</taxon>
        <taxon>Daphniidae</taxon>
        <taxon>Daphnia</taxon>
    </lineage>
</organism>
<evidence type="ECO:0000313" key="2">
    <source>
        <dbReference type="EMBL" id="KZR97031.1"/>
    </source>
</evidence>
<proteinExistence type="predicted"/>
<reference evidence="2 3" key="1">
    <citation type="submission" date="2016-03" db="EMBL/GenBank/DDBJ databases">
        <title>EvidentialGene: Evidence-directed Construction of Genes on Genomes.</title>
        <authorList>
            <person name="Gilbert D.G."/>
            <person name="Choi J.-H."/>
            <person name="Mockaitis K."/>
            <person name="Colbourne J."/>
            <person name="Pfrender M."/>
        </authorList>
    </citation>
    <scope>NUCLEOTIDE SEQUENCE [LARGE SCALE GENOMIC DNA]</scope>
    <source>
        <strain evidence="2 3">Xinb3</strain>
        <tissue evidence="2">Complete organism</tissue>
    </source>
</reference>
<comment type="caution">
    <text evidence="2">The sequence shown here is derived from an EMBL/GenBank/DDBJ whole genome shotgun (WGS) entry which is preliminary data.</text>
</comment>
<name>A0A164EQU9_9CRUS</name>
<evidence type="ECO:0000259" key="1">
    <source>
        <dbReference type="Pfam" id="PF22936"/>
    </source>
</evidence>
<dbReference type="InterPro" id="IPR054722">
    <property type="entry name" value="PolX-like_BBD"/>
</dbReference>
<accession>A0A164EQU9</accession>
<evidence type="ECO:0000313" key="3">
    <source>
        <dbReference type="Proteomes" id="UP000076858"/>
    </source>
</evidence>
<feature type="non-terminal residue" evidence="2">
    <location>
        <position position="1"/>
    </location>
</feature>
<dbReference type="AlphaFoldDB" id="A0A164EQU9"/>
<dbReference type="Proteomes" id="UP000076858">
    <property type="component" value="Unassembled WGS sequence"/>
</dbReference>
<gene>
    <name evidence="2" type="ORF">APZ42_008313</name>
</gene>
<protein>
    <submittedName>
        <fullName evidence="2">Putative Copia protein (Gag-int-pol protein)</fullName>
    </submittedName>
</protein>
<dbReference type="EMBL" id="LRGB01022869">
    <property type="protein sequence ID" value="KZR97031.1"/>
    <property type="molecule type" value="Genomic_DNA"/>
</dbReference>
<dbReference type="OrthoDB" id="8056975at2759"/>
<feature type="domain" description="Retrovirus-related Pol polyprotein from transposon TNT 1-94-like beta-barrel" evidence="1">
    <location>
        <begin position="111"/>
        <end position="165"/>
    </location>
</feature>
<sequence>IKDEKVSEVVDTEELEVIVADTIIVGTEVDPEIIVEVKREIEATIMMVEVIIMDQDQRLAHMIVTKEKKVRQGKQDSNRNFNDGGYENDQRDLTFNCLSSVCFLAKKTNDWYADSGATHHMTDQRHFFNTFKPVKPGTWHVYGIGSIKMEVHGVGNIEIHSYVQGEKNVG</sequence>
<dbReference type="Pfam" id="PF22936">
    <property type="entry name" value="Pol_BBD"/>
    <property type="match status" value="1"/>
</dbReference>
<feature type="non-terminal residue" evidence="2">
    <location>
        <position position="170"/>
    </location>
</feature>